<sequence length="49" mass="5559">MQEWVNFFHDMQQEAADLAGVVAALQSGDRNDSKLLMISIHKKKIFLAI</sequence>
<dbReference type="Proteomes" id="UP000033769">
    <property type="component" value="Unassembled WGS sequence"/>
</dbReference>
<reference evidence="2" key="2">
    <citation type="submission" date="2018-03" db="EMBL/GenBank/DDBJ databases">
        <authorList>
            <person name="Keele B.F."/>
        </authorList>
    </citation>
    <scope>NUCLEOTIDE SEQUENCE [LARGE SCALE GENOMIC DNA]</scope>
    <source>
        <strain evidence="2">Gilliam</strain>
    </source>
</reference>
<accession>A0A0F3MDX7</accession>
<reference evidence="1 3" key="1">
    <citation type="submission" date="2015-02" db="EMBL/GenBank/DDBJ databases">
        <title>Genome Sequencing of Rickettsiales.</title>
        <authorList>
            <person name="Daugherty S.C."/>
            <person name="Su Q."/>
            <person name="Abolude K."/>
            <person name="Beier-Sexton M."/>
            <person name="Carlyon J.A."/>
            <person name="Carter R."/>
            <person name="Day N.P."/>
            <person name="Dumler S.J."/>
            <person name="Dyachenko V."/>
            <person name="Godinez A."/>
            <person name="Kurtti T.J."/>
            <person name="Lichay M."/>
            <person name="Mullins K.E."/>
            <person name="Ott S."/>
            <person name="Pappas-Brown V."/>
            <person name="Paris D.H."/>
            <person name="Patel P."/>
            <person name="Richards A.L."/>
            <person name="Sadzewicz L."/>
            <person name="Sears K."/>
            <person name="Seidman D."/>
            <person name="Sengamalay N."/>
            <person name="Stenos J."/>
            <person name="Tallon L.J."/>
            <person name="Vincent G."/>
            <person name="Fraser C.M."/>
            <person name="Munderloh U."/>
            <person name="Dunning-Hotopp J.C."/>
        </authorList>
    </citation>
    <scope>NUCLEOTIDE SEQUENCE [LARGE SCALE GENOMIC DNA]</scope>
    <source>
        <strain evidence="1 3">Gilliam</strain>
    </source>
</reference>
<evidence type="ECO:0000313" key="3">
    <source>
        <dbReference type="Proteomes" id="UP000033769"/>
    </source>
</evidence>
<organism evidence="1 3">
    <name type="scientific">Orientia tsutsugamushi str. Gilliam</name>
    <dbReference type="NCBI Taxonomy" id="1359184"/>
    <lineage>
        <taxon>Bacteria</taxon>
        <taxon>Pseudomonadati</taxon>
        <taxon>Pseudomonadota</taxon>
        <taxon>Alphaproteobacteria</taxon>
        <taxon>Rickettsiales</taxon>
        <taxon>Rickettsiaceae</taxon>
        <taxon>Rickettsieae</taxon>
        <taxon>Orientia</taxon>
    </lineage>
</organism>
<dbReference type="PATRIC" id="fig|1359184.3.peg.2308"/>
<evidence type="ECO:0000313" key="4">
    <source>
        <dbReference type="Proteomes" id="UP000244959"/>
    </source>
</evidence>
<dbReference type="EMBL" id="LANO01000005">
    <property type="protein sequence ID" value="KJV53667.1"/>
    <property type="molecule type" value="Genomic_DNA"/>
</dbReference>
<dbReference type="AlphaFoldDB" id="A0A0F3MDX7"/>
<keyword evidence="4" id="KW-1185">Reference proteome</keyword>
<dbReference type="EMBL" id="LS398551">
    <property type="protein sequence ID" value="SPR06162.1"/>
    <property type="molecule type" value="Genomic_DNA"/>
</dbReference>
<name>A0A0F3MDX7_ORITS</name>
<proteinExistence type="predicted"/>
<evidence type="ECO:0000313" key="2">
    <source>
        <dbReference type="EMBL" id="SPR06162.1"/>
    </source>
</evidence>
<gene>
    <name evidence="2" type="primary">traC</name>
    <name evidence="2" type="ORF">GILLIAM_01163</name>
    <name evidence="1" type="ORF">OTSGILL_0579</name>
</gene>
<protein>
    <submittedName>
        <fullName evidence="2">Conjugal transfer protein TraC</fullName>
    </submittedName>
</protein>
<dbReference type="Proteomes" id="UP000244959">
    <property type="component" value="Chromosome I"/>
</dbReference>
<evidence type="ECO:0000313" key="1">
    <source>
        <dbReference type="EMBL" id="KJV53667.1"/>
    </source>
</evidence>
<reference evidence="4" key="3">
    <citation type="submission" date="2018-03" db="EMBL/GenBank/DDBJ databases">
        <authorList>
            <person name="Batty M. E."/>
            <person name="Batty M E."/>
        </authorList>
    </citation>
    <scope>NUCLEOTIDE SEQUENCE [LARGE SCALE GENOMIC DNA]</scope>
    <source>
        <strain evidence="4">Gilliam</strain>
    </source>
</reference>